<sequence length="479" mass="52610">MSLFLGRYRLAPIPLGRGGMGEVWGAEDETLDRRVAIKFVLIPDPDLDKRFAREARALSRLSHPGVPALYDFGSENGRRYMIMQFVYGNGLHDVVAEHAPVSVGWVASIGAQIASVLEAAHEQKILHRDLKPSNLILRRDGSISVLDFGLAFMHEPEMTKVTRTGQQLGTAAYMSPEQVECDPATERSDIYSLGCVLYELATGRPPFHGPSEFSVMSQHVRTPATPAGRHRADLPRGLDELLMAMMEKDPGNRPADAREVYEQLMPYLSGTGPLGDMTAADASPLTLYSRALSRTVIAGPSAPTPRESAARHDFSRGDVRRARREAQSLVRESRYGEAVALLEDAAAHAPQEPGLREQLAEVWMTAGDHYRAAQEFRALAAATSPEEAFHHRLQEAACHRHLGDTELALHLMTALLADAAAEDDPQALELRRQIGELELDAGLLERAERTLTALLSDLDRIYGAGHAATERVRKLLTSL</sequence>
<dbReference type="SUPFAM" id="SSF48452">
    <property type="entry name" value="TPR-like"/>
    <property type="match status" value="1"/>
</dbReference>
<dbReference type="InterPro" id="IPR008271">
    <property type="entry name" value="Ser/Thr_kinase_AS"/>
</dbReference>
<dbReference type="Gene3D" id="3.30.200.20">
    <property type="entry name" value="Phosphorylase Kinase, domain 1"/>
    <property type="match status" value="1"/>
</dbReference>
<accession>A0A8J3W6I7</accession>
<evidence type="ECO:0000256" key="5">
    <source>
        <dbReference type="ARBA" id="ARBA00022777"/>
    </source>
</evidence>
<dbReference type="InterPro" id="IPR000719">
    <property type="entry name" value="Prot_kinase_dom"/>
</dbReference>
<organism evidence="10 11">
    <name type="scientific">Planobispora longispora</name>
    <dbReference type="NCBI Taxonomy" id="28887"/>
    <lineage>
        <taxon>Bacteria</taxon>
        <taxon>Bacillati</taxon>
        <taxon>Actinomycetota</taxon>
        <taxon>Actinomycetes</taxon>
        <taxon>Streptosporangiales</taxon>
        <taxon>Streptosporangiaceae</taxon>
        <taxon>Planobispora</taxon>
    </lineage>
</organism>
<dbReference type="PROSITE" id="PS50011">
    <property type="entry name" value="PROTEIN_KINASE_DOM"/>
    <property type="match status" value="1"/>
</dbReference>
<evidence type="ECO:0000256" key="7">
    <source>
        <dbReference type="PROSITE-ProRule" id="PRU10141"/>
    </source>
</evidence>
<dbReference type="RefSeq" id="WP_203892428.1">
    <property type="nucleotide sequence ID" value="NZ_BOOH01000036.1"/>
</dbReference>
<dbReference type="PANTHER" id="PTHR43289:SF6">
    <property type="entry name" value="SERINE_THREONINE-PROTEIN KINASE NEKL-3"/>
    <property type="match status" value="1"/>
</dbReference>
<dbReference type="SMART" id="SM00220">
    <property type="entry name" value="S_TKc"/>
    <property type="match status" value="1"/>
</dbReference>
<dbReference type="Gene3D" id="1.10.510.10">
    <property type="entry name" value="Transferase(Phosphotransferase) domain 1"/>
    <property type="match status" value="1"/>
</dbReference>
<evidence type="ECO:0000259" key="9">
    <source>
        <dbReference type="PROSITE" id="PS50011"/>
    </source>
</evidence>
<dbReference type="Pfam" id="PF00069">
    <property type="entry name" value="Pkinase"/>
    <property type="match status" value="1"/>
</dbReference>
<dbReference type="SUPFAM" id="SSF56112">
    <property type="entry name" value="Protein kinase-like (PK-like)"/>
    <property type="match status" value="1"/>
</dbReference>
<dbReference type="Gene3D" id="1.25.40.10">
    <property type="entry name" value="Tetratricopeptide repeat domain"/>
    <property type="match status" value="1"/>
</dbReference>
<dbReference type="PANTHER" id="PTHR43289">
    <property type="entry name" value="MITOGEN-ACTIVATED PROTEIN KINASE KINASE KINASE 20-RELATED"/>
    <property type="match status" value="1"/>
</dbReference>
<gene>
    <name evidence="10" type="ORF">Plo01_42960</name>
</gene>
<evidence type="ECO:0000256" key="4">
    <source>
        <dbReference type="ARBA" id="ARBA00022741"/>
    </source>
</evidence>
<dbReference type="GO" id="GO:0004674">
    <property type="term" value="F:protein serine/threonine kinase activity"/>
    <property type="evidence" value="ECO:0007669"/>
    <property type="project" value="UniProtKB-KW"/>
</dbReference>
<feature type="binding site" evidence="7">
    <location>
        <position position="38"/>
    </location>
    <ligand>
        <name>ATP</name>
        <dbReference type="ChEBI" id="CHEBI:30616"/>
    </ligand>
</feature>
<dbReference type="InterPro" id="IPR011990">
    <property type="entry name" value="TPR-like_helical_dom_sf"/>
</dbReference>
<dbReference type="FunFam" id="1.10.510.10:FF:000021">
    <property type="entry name" value="Serine/threonine protein kinase"/>
    <property type="match status" value="1"/>
</dbReference>
<comment type="caution">
    <text evidence="10">The sequence shown here is derived from an EMBL/GenBank/DDBJ whole genome shotgun (WGS) entry which is preliminary data.</text>
</comment>
<feature type="region of interest" description="Disordered" evidence="8">
    <location>
        <begin position="298"/>
        <end position="320"/>
    </location>
</feature>
<dbReference type="AlphaFoldDB" id="A0A8J3W6I7"/>
<keyword evidence="4 7" id="KW-0547">Nucleotide-binding</keyword>
<dbReference type="EMBL" id="BOOH01000036">
    <property type="protein sequence ID" value="GIH77867.1"/>
    <property type="molecule type" value="Genomic_DNA"/>
</dbReference>
<reference evidence="10 11" key="1">
    <citation type="submission" date="2021-01" db="EMBL/GenBank/DDBJ databases">
        <title>Whole genome shotgun sequence of Planobispora longispora NBRC 13918.</title>
        <authorList>
            <person name="Komaki H."/>
            <person name="Tamura T."/>
        </authorList>
    </citation>
    <scope>NUCLEOTIDE SEQUENCE [LARGE SCALE GENOMIC DNA]</scope>
    <source>
        <strain evidence="10 11">NBRC 13918</strain>
    </source>
</reference>
<proteinExistence type="predicted"/>
<keyword evidence="3" id="KW-0808">Transferase</keyword>
<dbReference type="PROSITE" id="PS00108">
    <property type="entry name" value="PROTEIN_KINASE_ST"/>
    <property type="match status" value="1"/>
</dbReference>
<dbReference type="InterPro" id="IPR011009">
    <property type="entry name" value="Kinase-like_dom_sf"/>
</dbReference>
<dbReference type="PROSITE" id="PS00107">
    <property type="entry name" value="PROTEIN_KINASE_ATP"/>
    <property type="match status" value="1"/>
</dbReference>
<dbReference type="CDD" id="cd14014">
    <property type="entry name" value="STKc_PknB_like"/>
    <property type="match status" value="1"/>
</dbReference>
<evidence type="ECO:0000256" key="1">
    <source>
        <dbReference type="ARBA" id="ARBA00012513"/>
    </source>
</evidence>
<name>A0A8J3W6I7_9ACTN</name>
<dbReference type="InterPro" id="IPR017441">
    <property type="entry name" value="Protein_kinase_ATP_BS"/>
</dbReference>
<evidence type="ECO:0000313" key="11">
    <source>
        <dbReference type="Proteomes" id="UP000616724"/>
    </source>
</evidence>
<evidence type="ECO:0000256" key="3">
    <source>
        <dbReference type="ARBA" id="ARBA00022679"/>
    </source>
</evidence>
<evidence type="ECO:0000256" key="6">
    <source>
        <dbReference type="ARBA" id="ARBA00022840"/>
    </source>
</evidence>
<dbReference type="Proteomes" id="UP000616724">
    <property type="component" value="Unassembled WGS sequence"/>
</dbReference>
<keyword evidence="5" id="KW-0418">Kinase</keyword>
<evidence type="ECO:0000256" key="8">
    <source>
        <dbReference type="SAM" id="MobiDB-lite"/>
    </source>
</evidence>
<feature type="compositionally biased region" description="Basic and acidic residues" evidence="8">
    <location>
        <begin position="308"/>
        <end position="320"/>
    </location>
</feature>
<dbReference type="EC" id="2.7.11.1" evidence="1"/>
<evidence type="ECO:0000313" key="10">
    <source>
        <dbReference type="EMBL" id="GIH77867.1"/>
    </source>
</evidence>
<feature type="domain" description="Protein kinase" evidence="9">
    <location>
        <begin position="9"/>
        <end position="268"/>
    </location>
</feature>
<keyword evidence="2" id="KW-0723">Serine/threonine-protein kinase</keyword>
<protein>
    <recommendedName>
        <fullName evidence="1">non-specific serine/threonine protein kinase</fullName>
        <ecNumber evidence="1">2.7.11.1</ecNumber>
    </recommendedName>
</protein>
<dbReference type="GO" id="GO:0005524">
    <property type="term" value="F:ATP binding"/>
    <property type="evidence" value="ECO:0007669"/>
    <property type="project" value="UniProtKB-UniRule"/>
</dbReference>
<keyword evidence="11" id="KW-1185">Reference proteome</keyword>
<evidence type="ECO:0000256" key="2">
    <source>
        <dbReference type="ARBA" id="ARBA00022527"/>
    </source>
</evidence>
<keyword evidence="6 7" id="KW-0067">ATP-binding</keyword>